<dbReference type="InterPro" id="IPR029063">
    <property type="entry name" value="SAM-dependent_MTases_sf"/>
</dbReference>
<dbReference type="SUPFAM" id="SSF53335">
    <property type="entry name" value="S-adenosyl-L-methionine-dependent methyltransferases"/>
    <property type="match status" value="1"/>
</dbReference>
<dbReference type="PANTHER" id="PTHR47816">
    <property type="entry name" value="RIBOSOMAL RNA SMALL SUBUNIT METHYLTRANSFERASE C"/>
    <property type="match status" value="1"/>
</dbReference>
<evidence type="ECO:0000313" key="5">
    <source>
        <dbReference type="Proteomes" id="UP000224130"/>
    </source>
</evidence>
<dbReference type="GO" id="GO:0032259">
    <property type="term" value="P:methylation"/>
    <property type="evidence" value="ECO:0007669"/>
    <property type="project" value="UniProtKB-KW"/>
</dbReference>
<dbReference type="InterPro" id="IPR046977">
    <property type="entry name" value="RsmC/RlmG"/>
</dbReference>
<proteinExistence type="predicted"/>
<gene>
    <name evidence="4" type="ORF">ATJ88_1492</name>
</gene>
<name>A0A2A9EX19_9MICO</name>
<dbReference type="AlphaFoldDB" id="A0A2A9EX19"/>
<dbReference type="Gene3D" id="3.40.50.150">
    <property type="entry name" value="Vaccinia Virus protein VP39"/>
    <property type="match status" value="1"/>
</dbReference>
<dbReference type="InterPro" id="IPR007848">
    <property type="entry name" value="Small_mtfrase_dom"/>
</dbReference>
<sequence>MSDHYFTAEPASDAERRRIEVRLAGRPVQVEVAGGIFSPGGVDKGTRVLLEELPAPPPGDLLDLGCGWGPLALTAALENPATTVWAVDVNRRALDLVRRNAAGLGVADRVHACAPDEVPDDVVFAALWSNPPIRVGKSVLHDMLAHWLPRLAPSGDAAGGAWMVVQKNLGSDSLARWIEDELGLPTRRAASSKGFRVLHVTR</sequence>
<keyword evidence="5" id="KW-1185">Reference proteome</keyword>
<organism evidence="4 5">
    <name type="scientific">Isoptericola jiangsuensis</name>
    <dbReference type="NCBI Taxonomy" id="548579"/>
    <lineage>
        <taxon>Bacteria</taxon>
        <taxon>Bacillati</taxon>
        <taxon>Actinomycetota</taxon>
        <taxon>Actinomycetes</taxon>
        <taxon>Micrococcales</taxon>
        <taxon>Promicromonosporaceae</taxon>
        <taxon>Isoptericola</taxon>
    </lineage>
</organism>
<evidence type="ECO:0000313" key="4">
    <source>
        <dbReference type="EMBL" id="PFG42820.1"/>
    </source>
</evidence>
<dbReference type="RefSeq" id="WP_098463272.1">
    <property type="nucleotide sequence ID" value="NZ_PDJJ01000001.1"/>
</dbReference>
<dbReference type="CDD" id="cd02440">
    <property type="entry name" value="AdoMet_MTases"/>
    <property type="match status" value="1"/>
</dbReference>
<keyword evidence="1 4" id="KW-0489">Methyltransferase</keyword>
<evidence type="ECO:0000256" key="2">
    <source>
        <dbReference type="ARBA" id="ARBA00022679"/>
    </source>
</evidence>
<evidence type="ECO:0000256" key="1">
    <source>
        <dbReference type="ARBA" id="ARBA00022603"/>
    </source>
</evidence>
<accession>A0A2A9EX19</accession>
<comment type="caution">
    <text evidence="4">The sequence shown here is derived from an EMBL/GenBank/DDBJ whole genome shotgun (WGS) entry which is preliminary data.</text>
</comment>
<keyword evidence="2 4" id="KW-0808">Transferase</keyword>
<reference evidence="4 5" key="1">
    <citation type="submission" date="2017-10" db="EMBL/GenBank/DDBJ databases">
        <title>Sequencing the genomes of 1000 actinobacteria strains.</title>
        <authorList>
            <person name="Klenk H.-P."/>
        </authorList>
    </citation>
    <scope>NUCLEOTIDE SEQUENCE [LARGE SCALE GENOMIC DNA]</scope>
    <source>
        <strain evidence="4 5">DSM 21863</strain>
    </source>
</reference>
<dbReference type="Proteomes" id="UP000224130">
    <property type="component" value="Unassembled WGS sequence"/>
</dbReference>
<dbReference type="GO" id="GO:0008757">
    <property type="term" value="F:S-adenosylmethionine-dependent methyltransferase activity"/>
    <property type="evidence" value="ECO:0007669"/>
    <property type="project" value="InterPro"/>
</dbReference>
<dbReference type="EMBL" id="PDJJ01000001">
    <property type="protein sequence ID" value="PFG42820.1"/>
    <property type="molecule type" value="Genomic_DNA"/>
</dbReference>
<dbReference type="Pfam" id="PF05175">
    <property type="entry name" value="MTS"/>
    <property type="match status" value="1"/>
</dbReference>
<feature type="domain" description="Methyltransferase small" evidence="3">
    <location>
        <begin position="30"/>
        <end position="198"/>
    </location>
</feature>
<dbReference type="PANTHER" id="PTHR47816:SF4">
    <property type="entry name" value="RIBOSOMAL RNA SMALL SUBUNIT METHYLTRANSFERASE C"/>
    <property type="match status" value="1"/>
</dbReference>
<evidence type="ECO:0000259" key="3">
    <source>
        <dbReference type="Pfam" id="PF05175"/>
    </source>
</evidence>
<protein>
    <submittedName>
        <fullName evidence="4">Methyltransferase family protein</fullName>
    </submittedName>
</protein>
<dbReference type="OrthoDB" id="9764961at2"/>